<evidence type="ECO:0000256" key="1">
    <source>
        <dbReference type="SAM" id="MobiDB-lite"/>
    </source>
</evidence>
<feature type="region of interest" description="Disordered" evidence="1">
    <location>
        <begin position="218"/>
        <end position="261"/>
    </location>
</feature>
<dbReference type="InterPro" id="IPR036869">
    <property type="entry name" value="J_dom_sf"/>
</dbReference>
<dbReference type="PRINTS" id="PR00625">
    <property type="entry name" value="JDOMAIN"/>
</dbReference>
<feature type="compositionally biased region" description="Basic and acidic residues" evidence="1">
    <location>
        <begin position="230"/>
        <end position="255"/>
    </location>
</feature>
<dbReference type="GO" id="GO:0031072">
    <property type="term" value="F:heat shock protein binding"/>
    <property type="evidence" value="ECO:0007669"/>
    <property type="project" value="TreeGrafter"/>
</dbReference>
<dbReference type="SMART" id="SM00271">
    <property type="entry name" value="DnaJ"/>
    <property type="match status" value="1"/>
</dbReference>
<dbReference type="InterPro" id="IPR001623">
    <property type="entry name" value="DnaJ_domain"/>
</dbReference>
<feature type="region of interest" description="Disordered" evidence="1">
    <location>
        <begin position="85"/>
        <end position="111"/>
    </location>
</feature>
<name>A0A292PNY3_9PEZI</name>
<dbReference type="Pfam" id="PF00226">
    <property type="entry name" value="DnaJ"/>
    <property type="match status" value="1"/>
</dbReference>
<dbReference type="GO" id="GO:0005634">
    <property type="term" value="C:nucleus"/>
    <property type="evidence" value="ECO:0007669"/>
    <property type="project" value="TreeGrafter"/>
</dbReference>
<keyword evidence="4" id="KW-1185">Reference proteome</keyword>
<dbReference type="Gene3D" id="1.10.287.110">
    <property type="entry name" value="DnaJ domain"/>
    <property type="match status" value="1"/>
</dbReference>
<dbReference type="InterPro" id="IPR052594">
    <property type="entry name" value="J_domain-containing_protein"/>
</dbReference>
<evidence type="ECO:0000259" key="2">
    <source>
        <dbReference type="PROSITE" id="PS50076"/>
    </source>
</evidence>
<dbReference type="CDD" id="cd06257">
    <property type="entry name" value="DnaJ"/>
    <property type="match status" value="1"/>
</dbReference>
<dbReference type="GO" id="GO:0005737">
    <property type="term" value="C:cytoplasm"/>
    <property type="evidence" value="ECO:0007669"/>
    <property type="project" value="TreeGrafter"/>
</dbReference>
<protein>
    <recommendedName>
        <fullName evidence="2">J domain-containing protein</fullName>
    </recommendedName>
</protein>
<dbReference type="PANTHER" id="PTHR44144">
    <property type="entry name" value="DNAJ HOMOLOG SUBFAMILY C MEMBER 9"/>
    <property type="match status" value="1"/>
</dbReference>
<proteinExistence type="predicted"/>
<dbReference type="SUPFAM" id="SSF46565">
    <property type="entry name" value="Chaperone J-domain"/>
    <property type="match status" value="1"/>
</dbReference>
<dbReference type="PANTHER" id="PTHR44144:SF1">
    <property type="entry name" value="DNAJ HOMOLOG SUBFAMILY C MEMBER 9"/>
    <property type="match status" value="1"/>
</dbReference>
<sequence>MSGKKFAEIDRVLNCDTSKPYQILGITETTSKEETQKAYRKLALAVHPDKVDQNWKERGTNAFRRIQEAAKTLGFVDEHFAENAFGPENVPKEDTNMGEAPPPEDKIPQPGAPQQAVYEKATDLLKALWENPDDPGTYKELESMNESIISLNRLSGLSEDEADKFTIEINWFRTQFSSVKLMGQDTLPRIMNQAIQLFDEKNKRHGYPDNWNFQPYVSGSPVFGRSTPKAAEKRKEQDEQKEQDQQKVHEGHDGPGFKPGYTAKGELIDGHRMVGYGMQLLVATKGMSGDVHWKLLPSSSFIWTVVDAYMSCAHAKQLDGGNMEGVYLKVLNVAQATGKPGARRLPVTFAQVEWHDKEEPSWISRSALRKLLGRKPADDEIAAVTGIEEVAELPGYPQMSLKPPLERPDEPLEPLPPQNVTLPHSSLRS</sequence>
<organism evidence="3 4">
    <name type="scientific">Tuber aestivum</name>
    <name type="common">summer truffle</name>
    <dbReference type="NCBI Taxonomy" id="59557"/>
    <lineage>
        <taxon>Eukaryota</taxon>
        <taxon>Fungi</taxon>
        <taxon>Dikarya</taxon>
        <taxon>Ascomycota</taxon>
        <taxon>Pezizomycotina</taxon>
        <taxon>Pezizomycetes</taxon>
        <taxon>Pezizales</taxon>
        <taxon>Tuberaceae</taxon>
        <taxon>Tuber</taxon>
    </lineage>
</organism>
<dbReference type="Proteomes" id="UP001412239">
    <property type="component" value="Unassembled WGS sequence"/>
</dbReference>
<dbReference type="AlphaFoldDB" id="A0A292PNY3"/>
<feature type="region of interest" description="Disordered" evidence="1">
    <location>
        <begin position="395"/>
        <end position="429"/>
    </location>
</feature>
<reference evidence="3" key="1">
    <citation type="submission" date="2015-10" db="EMBL/GenBank/DDBJ databases">
        <authorList>
            <person name="Regsiter A."/>
            <person name="william w."/>
        </authorList>
    </citation>
    <scope>NUCLEOTIDE SEQUENCE</scope>
    <source>
        <strain evidence="3">Montdore</strain>
    </source>
</reference>
<dbReference type="EMBL" id="LN891134">
    <property type="protein sequence ID" value="CUS08395.1"/>
    <property type="molecule type" value="Genomic_DNA"/>
</dbReference>
<evidence type="ECO:0000313" key="4">
    <source>
        <dbReference type="Proteomes" id="UP001412239"/>
    </source>
</evidence>
<gene>
    <name evidence="3" type="ORF">GSTUAT00007541001</name>
</gene>
<feature type="compositionally biased region" description="Polar residues" evidence="1">
    <location>
        <begin position="418"/>
        <end position="429"/>
    </location>
</feature>
<accession>A0A292PNY3</accession>
<evidence type="ECO:0000313" key="3">
    <source>
        <dbReference type="EMBL" id="CUS08395.1"/>
    </source>
</evidence>
<dbReference type="PROSITE" id="PS50076">
    <property type="entry name" value="DNAJ_2"/>
    <property type="match status" value="1"/>
</dbReference>
<feature type="domain" description="J" evidence="2">
    <location>
        <begin position="19"/>
        <end position="86"/>
    </location>
</feature>